<dbReference type="CDD" id="cd06257">
    <property type="entry name" value="DnaJ"/>
    <property type="match status" value="1"/>
</dbReference>
<evidence type="ECO:0000256" key="2">
    <source>
        <dbReference type="SAM" id="MobiDB-lite"/>
    </source>
</evidence>
<organism evidence="4 5">
    <name type="scientific">Monodelphis domestica</name>
    <name type="common">Gray short-tailed opossum</name>
    <dbReference type="NCBI Taxonomy" id="13616"/>
    <lineage>
        <taxon>Eukaryota</taxon>
        <taxon>Metazoa</taxon>
        <taxon>Chordata</taxon>
        <taxon>Craniata</taxon>
        <taxon>Vertebrata</taxon>
        <taxon>Euteleostomi</taxon>
        <taxon>Mammalia</taxon>
        <taxon>Metatheria</taxon>
        <taxon>Didelphimorphia</taxon>
        <taxon>Didelphidae</taxon>
        <taxon>Monodelphis</taxon>
    </lineage>
</organism>
<sequence length="209" mass="24291">MAAVALSSGSLSGSFVETWLVTVCWMSWQFGRLWLAGEVEQILAEFKIRALECHPDKNPEDPQAVENFQRLQKAKDILTNEESRDRYDYWRRSRIPIPFHQWEALSNSVKTSMHWAVRSKKEKMLEESDPADTTNVPEEEGSQQKTSRKEVGSATERKDQGKPDTLDKPWSPQSPDSSNFPDVNCWHLRFRWSGDTPSDLLRKFRNYEI</sequence>
<keyword evidence="1" id="KW-0143">Chaperone</keyword>
<feature type="domain" description="J" evidence="3">
    <location>
        <begin position="14"/>
        <end position="91"/>
    </location>
</feature>
<evidence type="ECO:0000256" key="1">
    <source>
        <dbReference type="ARBA" id="ARBA00023186"/>
    </source>
</evidence>
<dbReference type="Gene3D" id="1.10.287.110">
    <property type="entry name" value="DnaJ domain"/>
    <property type="match status" value="1"/>
</dbReference>
<dbReference type="InterPro" id="IPR036869">
    <property type="entry name" value="J_dom_sf"/>
</dbReference>
<dbReference type="Bgee" id="ENSMODG00000017247">
    <property type="expression patterns" value="Expressed in spinal cord and 21 other cell types or tissues"/>
</dbReference>
<proteinExistence type="predicted"/>
<gene>
    <name evidence="4" type="primary">DNAJC12</name>
</gene>
<dbReference type="FunCoup" id="A0A5F8HFW4">
    <property type="interactions" value="599"/>
</dbReference>
<protein>
    <submittedName>
        <fullName evidence="4">DnaJ heat shock protein family (Hsp40) member C12</fullName>
    </submittedName>
</protein>
<dbReference type="Proteomes" id="UP000002280">
    <property type="component" value="Chromosome 1"/>
</dbReference>
<feature type="compositionally biased region" description="Polar residues" evidence="2">
    <location>
        <begin position="171"/>
        <end position="181"/>
    </location>
</feature>
<dbReference type="AlphaFoldDB" id="A0A5F8HFW4"/>
<dbReference type="PANTHER" id="PTHR44500:SF1">
    <property type="entry name" value="DNAJ HOMOLOG SUBFAMILY C MEMBER 12"/>
    <property type="match status" value="1"/>
</dbReference>
<dbReference type="Ensembl" id="ENSMODT00000071748.1">
    <property type="protein sequence ID" value="ENSMODP00000058057.1"/>
    <property type="gene ID" value="ENSMODG00000017247.3"/>
</dbReference>
<dbReference type="GO" id="GO:0005737">
    <property type="term" value="C:cytoplasm"/>
    <property type="evidence" value="ECO:0007669"/>
    <property type="project" value="Ensembl"/>
</dbReference>
<dbReference type="PROSITE" id="PS50076">
    <property type="entry name" value="DNAJ_2"/>
    <property type="match status" value="1"/>
</dbReference>
<dbReference type="InterPro" id="IPR001623">
    <property type="entry name" value="DnaJ_domain"/>
</dbReference>
<evidence type="ECO:0000313" key="5">
    <source>
        <dbReference type="Proteomes" id="UP000002280"/>
    </source>
</evidence>
<dbReference type="PANTHER" id="PTHR44500">
    <property type="entry name" value="DNAJ HOMOLOG SUBFAMILY C MEMBER 12"/>
    <property type="match status" value="1"/>
</dbReference>
<dbReference type="GeneTree" id="ENSGT00940000159378"/>
<dbReference type="SUPFAM" id="SSF46565">
    <property type="entry name" value="Chaperone J-domain"/>
    <property type="match status" value="1"/>
</dbReference>
<dbReference type="InParanoid" id="A0A5F8HFW4"/>
<keyword evidence="5" id="KW-1185">Reference proteome</keyword>
<dbReference type="STRING" id="13616.ENSMODP00000058057"/>
<feature type="compositionally biased region" description="Basic and acidic residues" evidence="2">
    <location>
        <begin position="147"/>
        <end position="167"/>
    </location>
</feature>
<reference evidence="4" key="2">
    <citation type="submission" date="2025-08" db="UniProtKB">
        <authorList>
            <consortium name="Ensembl"/>
        </authorList>
    </citation>
    <scope>IDENTIFICATION</scope>
</reference>
<reference evidence="4 5" key="1">
    <citation type="journal article" date="2007" name="Nature">
        <title>Genome of the marsupial Monodelphis domestica reveals innovation in non-coding sequences.</title>
        <authorList>
            <person name="Mikkelsen T.S."/>
            <person name="Wakefield M.J."/>
            <person name="Aken B."/>
            <person name="Amemiya C.T."/>
            <person name="Chang J.L."/>
            <person name="Duke S."/>
            <person name="Garber M."/>
            <person name="Gentles A.J."/>
            <person name="Goodstadt L."/>
            <person name="Heger A."/>
            <person name="Jurka J."/>
            <person name="Kamal M."/>
            <person name="Mauceli E."/>
            <person name="Searle S.M."/>
            <person name="Sharpe T."/>
            <person name="Baker M.L."/>
            <person name="Batzer M.A."/>
            <person name="Benos P.V."/>
            <person name="Belov K."/>
            <person name="Clamp M."/>
            <person name="Cook A."/>
            <person name="Cuff J."/>
            <person name="Das R."/>
            <person name="Davidow L."/>
            <person name="Deakin J.E."/>
            <person name="Fazzari M.J."/>
            <person name="Glass J.L."/>
            <person name="Grabherr M."/>
            <person name="Greally J.M."/>
            <person name="Gu W."/>
            <person name="Hore T.A."/>
            <person name="Huttley G.A."/>
            <person name="Kleber M."/>
            <person name="Jirtle R.L."/>
            <person name="Koina E."/>
            <person name="Lee J.T."/>
            <person name="Mahony S."/>
            <person name="Marra M.A."/>
            <person name="Miller R.D."/>
            <person name="Nicholls R.D."/>
            <person name="Oda M."/>
            <person name="Papenfuss A.T."/>
            <person name="Parra Z.E."/>
            <person name="Pollock D.D."/>
            <person name="Ray D.A."/>
            <person name="Schein J.E."/>
            <person name="Speed T.P."/>
            <person name="Thompson K."/>
            <person name="VandeBerg J.L."/>
            <person name="Wade C.M."/>
            <person name="Walker J.A."/>
            <person name="Waters P.D."/>
            <person name="Webber C."/>
            <person name="Weidman J.R."/>
            <person name="Xie X."/>
            <person name="Zody M.C."/>
            <person name="Baldwin J."/>
            <person name="Abdouelleil A."/>
            <person name="Abdulkadir J."/>
            <person name="Abebe A."/>
            <person name="Abera B."/>
            <person name="Abreu J."/>
            <person name="Acer S.C."/>
            <person name="Aftuck L."/>
            <person name="Alexander A."/>
            <person name="An P."/>
            <person name="Anderson E."/>
            <person name="Anderson S."/>
            <person name="Arachi H."/>
            <person name="Azer M."/>
            <person name="Bachantsang P."/>
            <person name="Barry A."/>
            <person name="Bayul T."/>
            <person name="Berlin A."/>
            <person name="Bessette D."/>
            <person name="Bloom T."/>
            <person name="Bloom T."/>
            <person name="Boguslavskiy L."/>
            <person name="Bonnet C."/>
            <person name="Boukhgalter B."/>
            <person name="Bourzgui I."/>
            <person name="Brown A."/>
            <person name="Cahill P."/>
            <person name="Channer S."/>
            <person name="Cheshatsang Y."/>
            <person name="Chuda L."/>
            <person name="Citroen M."/>
            <person name="Collymore A."/>
            <person name="Cooke P."/>
            <person name="Costello M."/>
            <person name="D'Aco K."/>
            <person name="Daza R."/>
            <person name="De Haan G."/>
            <person name="DeGray S."/>
            <person name="DeMaso C."/>
            <person name="Dhargay N."/>
            <person name="Dooley K."/>
            <person name="Dooley E."/>
            <person name="Doricent M."/>
            <person name="Dorje P."/>
            <person name="Dorjee K."/>
            <person name="Dupes A."/>
            <person name="Elong R."/>
            <person name="Falk J."/>
            <person name="Farina A."/>
            <person name="Faro S."/>
            <person name="Ferguson D."/>
            <person name="Fisher S."/>
            <person name="Foley C.D."/>
            <person name="Franke A."/>
            <person name="Friedrich D."/>
            <person name="Gadbois L."/>
            <person name="Gearin G."/>
            <person name="Gearin C.R."/>
            <person name="Giannoukos G."/>
            <person name="Goode T."/>
            <person name="Graham J."/>
            <person name="Grandbois E."/>
            <person name="Grewal S."/>
            <person name="Gyaltsen K."/>
            <person name="Hafez N."/>
            <person name="Hagos B."/>
            <person name="Hall J."/>
            <person name="Henson C."/>
            <person name="Hollinger A."/>
            <person name="Honan T."/>
            <person name="Huard M.D."/>
            <person name="Hughes L."/>
            <person name="Hurhula B."/>
            <person name="Husby M.E."/>
            <person name="Kamat A."/>
            <person name="Kanga B."/>
            <person name="Kashin S."/>
            <person name="Khazanovich D."/>
            <person name="Kisner P."/>
            <person name="Lance K."/>
            <person name="Lara M."/>
            <person name="Lee W."/>
            <person name="Lennon N."/>
            <person name="Letendre F."/>
            <person name="LeVine R."/>
            <person name="Lipovsky A."/>
            <person name="Liu X."/>
            <person name="Liu J."/>
            <person name="Liu S."/>
            <person name="Lokyitsang T."/>
            <person name="Lokyitsang Y."/>
            <person name="Lubonja R."/>
            <person name="Lui A."/>
            <person name="MacDonald P."/>
            <person name="Magnisalis V."/>
            <person name="Maru K."/>
            <person name="Matthews C."/>
            <person name="McCusker W."/>
            <person name="McDonough S."/>
            <person name="Mehta T."/>
            <person name="Meldrim J."/>
            <person name="Meneus L."/>
            <person name="Mihai O."/>
            <person name="Mihalev A."/>
            <person name="Mihova T."/>
            <person name="Mittelman R."/>
            <person name="Mlenga V."/>
            <person name="Montmayeur A."/>
            <person name="Mulrain L."/>
            <person name="Navidi A."/>
            <person name="Naylor J."/>
            <person name="Negash T."/>
            <person name="Nguyen T."/>
            <person name="Nguyen N."/>
            <person name="Nicol R."/>
            <person name="Norbu C."/>
            <person name="Norbu N."/>
            <person name="Novod N."/>
            <person name="O'Neill B."/>
            <person name="Osman S."/>
            <person name="Markiewicz E."/>
            <person name="Oyono O.L."/>
            <person name="Patti C."/>
            <person name="Phunkhang P."/>
            <person name="Pierre F."/>
            <person name="Priest M."/>
            <person name="Raghuraman S."/>
            <person name="Rege F."/>
            <person name="Reyes R."/>
            <person name="Rise C."/>
            <person name="Rogov P."/>
            <person name="Ross K."/>
            <person name="Ryan E."/>
            <person name="Settipalli S."/>
            <person name="Shea T."/>
            <person name="Sherpa N."/>
            <person name="Shi L."/>
            <person name="Shih D."/>
            <person name="Sparrow T."/>
            <person name="Spaulding J."/>
            <person name="Stalker J."/>
            <person name="Stange-Thomann N."/>
            <person name="Stavropoulos S."/>
            <person name="Stone C."/>
            <person name="Strader C."/>
            <person name="Tesfaye S."/>
            <person name="Thomson T."/>
            <person name="Thoulutsang Y."/>
            <person name="Thoulutsang D."/>
            <person name="Topham K."/>
            <person name="Topping I."/>
            <person name="Tsamla T."/>
            <person name="Vassiliev H."/>
            <person name="Vo A."/>
            <person name="Wangchuk T."/>
            <person name="Wangdi T."/>
            <person name="Weiand M."/>
            <person name="Wilkinson J."/>
            <person name="Wilson A."/>
            <person name="Yadav S."/>
            <person name="Young G."/>
            <person name="Yu Q."/>
            <person name="Zembek L."/>
            <person name="Zhong D."/>
            <person name="Zimmer A."/>
            <person name="Zwirko Z."/>
            <person name="Jaffe D.B."/>
            <person name="Alvarez P."/>
            <person name="Brockman W."/>
            <person name="Butler J."/>
            <person name="Chin C."/>
            <person name="Gnerre S."/>
            <person name="MacCallum I."/>
            <person name="Graves J.A."/>
            <person name="Ponting C.P."/>
            <person name="Breen M."/>
            <person name="Samollow P.B."/>
            <person name="Lander E.S."/>
            <person name="Lindblad-Toh K."/>
        </authorList>
    </citation>
    <scope>NUCLEOTIDE SEQUENCE [LARGE SCALE GENOMIC DNA]</scope>
</reference>
<reference evidence="4" key="3">
    <citation type="submission" date="2025-09" db="UniProtKB">
        <authorList>
            <consortium name="Ensembl"/>
        </authorList>
    </citation>
    <scope>IDENTIFICATION</scope>
</reference>
<feature type="region of interest" description="Disordered" evidence="2">
    <location>
        <begin position="120"/>
        <end position="182"/>
    </location>
</feature>
<accession>A0A5F8HFW4</accession>
<evidence type="ECO:0000259" key="3">
    <source>
        <dbReference type="PROSITE" id="PS50076"/>
    </source>
</evidence>
<dbReference type="InterPro" id="IPR029827">
    <property type="entry name" value="JDP1-like"/>
</dbReference>
<dbReference type="Pfam" id="PF00226">
    <property type="entry name" value="DnaJ"/>
    <property type="match status" value="1"/>
</dbReference>
<evidence type="ECO:0000313" key="4">
    <source>
        <dbReference type="Ensembl" id="ENSMODP00000058057.1"/>
    </source>
</evidence>
<name>A0A5F8HFW4_MONDO</name>